<dbReference type="PANTHER" id="PTHR43547">
    <property type="entry name" value="TWO-COMPONENT HISTIDINE KINASE"/>
    <property type="match status" value="1"/>
</dbReference>
<dbReference type="PROSITE" id="PS50109">
    <property type="entry name" value="HIS_KIN"/>
    <property type="match status" value="1"/>
</dbReference>
<keyword evidence="4" id="KW-0902">Two-component regulatory system</keyword>
<dbReference type="SMART" id="SM00387">
    <property type="entry name" value="HATPase_c"/>
    <property type="match status" value="1"/>
</dbReference>
<dbReference type="GO" id="GO:0000155">
    <property type="term" value="F:phosphorelay sensor kinase activity"/>
    <property type="evidence" value="ECO:0007669"/>
    <property type="project" value="InterPro"/>
</dbReference>
<organism evidence="12 13">
    <name type="scientific">Ramlibacter monticola</name>
    <dbReference type="NCBI Taxonomy" id="1926872"/>
    <lineage>
        <taxon>Bacteria</taxon>
        <taxon>Pseudomonadati</taxon>
        <taxon>Pseudomonadota</taxon>
        <taxon>Betaproteobacteria</taxon>
        <taxon>Burkholderiales</taxon>
        <taxon>Comamonadaceae</taxon>
        <taxon>Ramlibacter</taxon>
    </lineage>
</organism>
<evidence type="ECO:0000313" key="12">
    <source>
        <dbReference type="EMBL" id="MBL0389884.1"/>
    </source>
</evidence>
<feature type="domain" description="HPt" evidence="11">
    <location>
        <begin position="613"/>
        <end position="706"/>
    </location>
</feature>
<dbReference type="Gene3D" id="3.40.50.2300">
    <property type="match status" value="1"/>
</dbReference>
<dbReference type="PANTHER" id="PTHR43547:SF2">
    <property type="entry name" value="HYBRID SIGNAL TRANSDUCTION HISTIDINE KINASE C"/>
    <property type="match status" value="1"/>
</dbReference>
<dbReference type="CDD" id="cd17546">
    <property type="entry name" value="REC_hyHK_CKI1_RcsC-like"/>
    <property type="match status" value="1"/>
</dbReference>
<comment type="caution">
    <text evidence="12">The sequence shown here is derived from an EMBL/GenBank/DDBJ whole genome shotgun (WGS) entry which is preliminary data.</text>
</comment>
<dbReference type="Pfam" id="PF00072">
    <property type="entry name" value="Response_reg"/>
    <property type="match status" value="1"/>
</dbReference>
<dbReference type="SUPFAM" id="SSF47384">
    <property type="entry name" value="Homodimeric domain of signal transducing histidine kinase"/>
    <property type="match status" value="1"/>
</dbReference>
<dbReference type="InterPro" id="IPR036097">
    <property type="entry name" value="HisK_dim/P_sf"/>
</dbReference>
<evidence type="ECO:0000259" key="11">
    <source>
        <dbReference type="PROSITE" id="PS50894"/>
    </source>
</evidence>
<keyword evidence="8" id="KW-0812">Transmembrane</keyword>
<dbReference type="SMART" id="SM00448">
    <property type="entry name" value="REC"/>
    <property type="match status" value="1"/>
</dbReference>
<evidence type="ECO:0000256" key="1">
    <source>
        <dbReference type="ARBA" id="ARBA00000085"/>
    </source>
</evidence>
<evidence type="ECO:0000256" key="2">
    <source>
        <dbReference type="ARBA" id="ARBA00012438"/>
    </source>
</evidence>
<dbReference type="EC" id="2.7.13.3" evidence="2"/>
<dbReference type="Pfam" id="PF01627">
    <property type="entry name" value="Hpt"/>
    <property type="match status" value="1"/>
</dbReference>
<comment type="catalytic activity">
    <reaction evidence="1">
        <text>ATP + protein L-histidine = ADP + protein N-phospho-L-histidine.</text>
        <dbReference type="EC" id="2.7.13.3"/>
    </reaction>
</comment>
<evidence type="ECO:0000256" key="8">
    <source>
        <dbReference type="SAM" id="Phobius"/>
    </source>
</evidence>
<dbReference type="Gene3D" id="3.30.565.10">
    <property type="entry name" value="Histidine kinase-like ATPase, C-terminal domain"/>
    <property type="match status" value="1"/>
</dbReference>
<dbReference type="Gene3D" id="1.10.287.130">
    <property type="match status" value="1"/>
</dbReference>
<dbReference type="AlphaFoldDB" id="A0A937CRS9"/>
<reference evidence="12 13" key="1">
    <citation type="journal article" date="2017" name="Int. J. Syst. Evol. Microbiol.">
        <title>Ramlibacter monticola sp. nov., isolated from forest soil.</title>
        <authorList>
            <person name="Chaudhary D.K."/>
            <person name="Kim J."/>
        </authorList>
    </citation>
    <scope>NUCLEOTIDE SEQUENCE [LARGE SCALE GENOMIC DNA]</scope>
    <source>
        <strain evidence="12 13">KACC 19175</strain>
    </source>
</reference>
<dbReference type="Proteomes" id="UP000599109">
    <property type="component" value="Unassembled WGS sequence"/>
</dbReference>
<evidence type="ECO:0000256" key="5">
    <source>
        <dbReference type="PROSITE-ProRule" id="PRU00110"/>
    </source>
</evidence>
<dbReference type="SMART" id="SM00388">
    <property type="entry name" value="HisKA"/>
    <property type="match status" value="1"/>
</dbReference>
<evidence type="ECO:0000259" key="10">
    <source>
        <dbReference type="PROSITE" id="PS50110"/>
    </source>
</evidence>
<dbReference type="Gene3D" id="1.20.120.160">
    <property type="entry name" value="HPT domain"/>
    <property type="match status" value="1"/>
</dbReference>
<feature type="domain" description="Histidine kinase" evidence="9">
    <location>
        <begin position="217"/>
        <end position="431"/>
    </location>
</feature>
<keyword evidence="8" id="KW-0472">Membrane</keyword>
<evidence type="ECO:0000256" key="3">
    <source>
        <dbReference type="ARBA" id="ARBA00022553"/>
    </source>
</evidence>
<dbReference type="RefSeq" id="WP_201672477.1">
    <property type="nucleotide sequence ID" value="NZ_JAEQNE010000001.1"/>
</dbReference>
<dbReference type="EMBL" id="JAEQNE010000001">
    <property type="protein sequence ID" value="MBL0389884.1"/>
    <property type="molecule type" value="Genomic_DNA"/>
</dbReference>
<evidence type="ECO:0000256" key="7">
    <source>
        <dbReference type="SAM" id="Coils"/>
    </source>
</evidence>
<feature type="transmembrane region" description="Helical" evidence="8">
    <location>
        <begin position="84"/>
        <end position="103"/>
    </location>
</feature>
<dbReference type="InterPro" id="IPR003594">
    <property type="entry name" value="HATPase_dom"/>
</dbReference>
<dbReference type="Pfam" id="PF02518">
    <property type="entry name" value="HATPase_c"/>
    <property type="match status" value="1"/>
</dbReference>
<dbReference type="InterPro" id="IPR001789">
    <property type="entry name" value="Sig_transdc_resp-reg_receiver"/>
</dbReference>
<evidence type="ECO:0000256" key="4">
    <source>
        <dbReference type="ARBA" id="ARBA00023012"/>
    </source>
</evidence>
<dbReference type="SUPFAM" id="SSF55874">
    <property type="entry name" value="ATPase domain of HSP90 chaperone/DNA topoisomerase II/histidine kinase"/>
    <property type="match status" value="1"/>
</dbReference>
<evidence type="ECO:0000256" key="6">
    <source>
        <dbReference type="PROSITE-ProRule" id="PRU00169"/>
    </source>
</evidence>
<proteinExistence type="predicted"/>
<feature type="transmembrane region" description="Helical" evidence="8">
    <location>
        <begin position="57"/>
        <end position="77"/>
    </location>
</feature>
<dbReference type="SUPFAM" id="SSF52172">
    <property type="entry name" value="CheY-like"/>
    <property type="match status" value="1"/>
</dbReference>
<dbReference type="PROSITE" id="PS50110">
    <property type="entry name" value="RESPONSE_REGULATORY"/>
    <property type="match status" value="1"/>
</dbReference>
<feature type="modified residue" description="4-aspartylphosphate" evidence="6">
    <location>
        <position position="511"/>
    </location>
</feature>
<keyword evidence="13" id="KW-1185">Reference proteome</keyword>
<accession>A0A937CRS9</accession>
<protein>
    <recommendedName>
        <fullName evidence="2">histidine kinase</fullName>
        <ecNumber evidence="2">2.7.13.3</ecNumber>
    </recommendedName>
</protein>
<feature type="transmembrane region" description="Helical" evidence="8">
    <location>
        <begin position="34"/>
        <end position="51"/>
    </location>
</feature>
<feature type="transmembrane region" description="Helical" evidence="8">
    <location>
        <begin position="109"/>
        <end position="126"/>
    </location>
</feature>
<dbReference type="SUPFAM" id="SSF47226">
    <property type="entry name" value="Histidine-containing phosphotransfer domain, HPT domain"/>
    <property type="match status" value="1"/>
</dbReference>
<evidence type="ECO:0000313" key="13">
    <source>
        <dbReference type="Proteomes" id="UP000599109"/>
    </source>
</evidence>
<feature type="transmembrane region" description="Helical" evidence="8">
    <location>
        <begin position="133"/>
        <end position="150"/>
    </location>
</feature>
<gene>
    <name evidence="12" type="ORF">JJ685_01885</name>
</gene>
<sequence length="706" mass="77449">MQEEQSSRWPPPDNEDKPVREFAQGFVEAHRRRIFLGLSIAGIFLFGPFTVNNFLQGRVMLGIATSVFMVCLLANALSIARGRAPIVPAWAIFVASIVGLATAMYQNGLIGVFWVYPGILLFHFMLPVRQANIFNIAMVAMTVPLAWMHLGPALTARVGVTLTLVVVFANIFSRIAEAQHVKEAEQRERLDTLVRRLEEQNQALREAFRVREEVERIARHDLKTPLASIASVPRLLRERRPPDPVEDELLGTVERAALRVLSMVNLSLDLFRMEAGTYRLRAQAVDLAGVVNTVARELHPHARSKKVRLVIELPPKPVHAKAEELLCYSTVANLLKNAVEAAPEGSDVRVRLRLAPGAGGEAVSLDISNVGEVPHEVRNRIFEKYATHGKRGGTGLGAYSARLMAQVQRGDLVMHSRHGMTTLSLRLPPWRAPLPPRPTERLPLGQARPQAVATPPALPALSVLLVDDDEYNVVVLKNLLPSPPLTVFTAVNGRDALDVVRAGRPDVIFMDLQMPVMGGLEAARAIRDLQRERGEAPSYLAAFSAHDDEATRHECLQAGFDLYLAKPASREEVLAVLRREDPAVLHAVSAPVPLGPDGEATAAPGPPPGRVWVEPGLMHLMPEFLASRRQLAEALLGAARQGERETVRVTAHKLAGSLAMYGFKQASRASLELEQVAMEGELDELRARCDALVEMISSVEPVARPA</sequence>
<dbReference type="InterPro" id="IPR011006">
    <property type="entry name" value="CheY-like_superfamily"/>
</dbReference>
<dbReference type="InterPro" id="IPR008207">
    <property type="entry name" value="Sig_transdc_His_kin_Hpt_dom"/>
</dbReference>
<dbReference type="InterPro" id="IPR036641">
    <property type="entry name" value="HPT_dom_sf"/>
</dbReference>
<keyword evidence="7" id="KW-0175">Coiled coil</keyword>
<feature type="modified residue" description="Phosphohistidine" evidence="5">
    <location>
        <position position="652"/>
    </location>
</feature>
<name>A0A937CRS9_9BURK</name>
<dbReference type="CDD" id="cd00082">
    <property type="entry name" value="HisKA"/>
    <property type="match status" value="1"/>
</dbReference>
<dbReference type="InterPro" id="IPR005467">
    <property type="entry name" value="His_kinase_dom"/>
</dbReference>
<evidence type="ECO:0000259" key="9">
    <source>
        <dbReference type="PROSITE" id="PS50109"/>
    </source>
</evidence>
<keyword evidence="3 6" id="KW-0597">Phosphoprotein</keyword>
<dbReference type="InterPro" id="IPR036890">
    <property type="entry name" value="HATPase_C_sf"/>
</dbReference>
<dbReference type="PROSITE" id="PS50894">
    <property type="entry name" value="HPT"/>
    <property type="match status" value="1"/>
</dbReference>
<feature type="coiled-coil region" evidence="7">
    <location>
        <begin position="180"/>
        <end position="217"/>
    </location>
</feature>
<dbReference type="Pfam" id="PF00512">
    <property type="entry name" value="HisKA"/>
    <property type="match status" value="1"/>
</dbReference>
<keyword evidence="8" id="KW-1133">Transmembrane helix</keyword>
<dbReference type="InterPro" id="IPR003661">
    <property type="entry name" value="HisK_dim/P_dom"/>
</dbReference>
<feature type="domain" description="Response regulatory" evidence="10">
    <location>
        <begin position="462"/>
        <end position="581"/>
    </location>
</feature>